<sequence length="55" mass="6741">MLIFPFKLDLRQDEIYTNIFYQRILSKKLSRISNIFCIFYGFQMWVFSTTSLIFC</sequence>
<accession>L7VT40</accession>
<protein>
    <submittedName>
        <fullName evidence="2">Uncharacterized protein</fullName>
    </submittedName>
</protein>
<gene>
    <name evidence="2" type="ordered locus">Cst_c17110</name>
</gene>
<evidence type="ECO:0000313" key="2">
    <source>
        <dbReference type="EMBL" id="AGC68693.1"/>
    </source>
</evidence>
<keyword evidence="1" id="KW-0812">Transmembrane</keyword>
<dbReference type="STRING" id="1121335.Cst_c17110"/>
<keyword evidence="1" id="KW-1133">Transmembrane helix</keyword>
<dbReference type="AlphaFoldDB" id="L7VT40"/>
<evidence type="ECO:0000256" key="1">
    <source>
        <dbReference type="SAM" id="Phobius"/>
    </source>
</evidence>
<name>L7VT40_THES1</name>
<dbReference type="PATRIC" id="fig|1121335.3.peg.1698"/>
<organism evidence="2 3">
    <name type="scientific">Thermoclostridium stercorarium (strain ATCC 35414 / DSM 8532 / NCIMB 11754)</name>
    <name type="common">Clostridium stercorarium</name>
    <dbReference type="NCBI Taxonomy" id="1121335"/>
    <lineage>
        <taxon>Bacteria</taxon>
        <taxon>Bacillati</taxon>
        <taxon>Bacillota</taxon>
        <taxon>Clostridia</taxon>
        <taxon>Eubacteriales</taxon>
        <taxon>Oscillospiraceae</taxon>
        <taxon>Thermoclostridium</taxon>
    </lineage>
</organism>
<reference evidence="2 3" key="1">
    <citation type="journal article" date="2013" name="Genome Announc.">
        <title>Complete genome sequence of Clostridium stercorarium subsp. stercorarium strain DSM 8532, a thermophilic degrader of plant cell wall fibers.</title>
        <authorList>
            <person name="Poehlein A."/>
            <person name="Zverlov V.V."/>
            <person name="Daniel R."/>
            <person name="Schwarz W.H."/>
            <person name="Liebl W."/>
        </authorList>
    </citation>
    <scope>NUCLEOTIDE SEQUENCE [LARGE SCALE GENOMIC DNA]</scope>
    <source>
        <strain evidence="3">ATCC 35414 / DSM 8532 / NCIMB 11754</strain>
    </source>
</reference>
<dbReference type="EMBL" id="CP004044">
    <property type="protein sequence ID" value="AGC68693.1"/>
    <property type="molecule type" value="Genomic_DNA"/>
</dbReference>
<dbReference type="Proteomes" id="UP000011220">
    <property type="component" value="Chromosome"/>
</dbReference>
<keyword evidence="1" id="KW-0472">Membrane</keyword>
<feature type="transmembrane region" description="Helical" evidence="1">
    <location>
        <begin position="32"/>
        <end position="54"/>
    </location>
</feature>
<proteinExistence type="predicted"/>
<keyword evidence="3" id="KW-1185">Reference proteome</keyword>
<evidence type="ECO:0000313" key="3">
    <source>
        <dbReference type="Proteomes" id="UP000011220"/>
    </source>
</evidence>
<dbReference type="KEGG" id="css:Cst_c17110"/>